<sequence>MKKIISLIMTIIMILGLIGCKNNNLNEETVNLYDSKQAIEIAKEYLIKLQDGDVEGAKSLCTSQFSANQKENPLGDFKIQSFKINKTVEGGNKSSVVFDAIRGEDNRPNSNLDMYNVYVVKEDDKYKINDLKTQDEVEVYNDQNRLRIKQSSQGQSNLLLRLSDVPKEVYNKESGSLEKIESPAKDFSSAGLSYTGNKVAYATTDGKDSFVGVLYVKESVGTITPNKGDNIEDSSKGANITEDLEKSQTEKMSNFGVLKECKIERLIFNSLEDELLISYKKLSKGTGLKIFNIESGELSALNIENTFPTDKYNIRVIYTSEEDITIKVSLLEGISEAEDGKSGIYIINTKKATITQK</sequence>
<evidence type="ECO:0000313" key="1">
    <source>
        <dbReference type="EMBL" id="SFC68529.1"/>
    </source>
</evidence>
<organism evidence="1 2">
    <name type="scientific">Clostridium uliginosum</name>
    <dbReference type="NCBI Taxonomy" id="119641"/>
    <lineage>
        <taxon>Bacteria</taxon>
        <taxon>Bacillati</taxon>
        <taxon>Bacillota</taxon>
        <taxon>Clostridia</taxon>
        <taxon>Eubacteriales</taxon>
        <taxon>Clostridiaceae</taxon>
        <taxon>Clostridium</taxon>
    </lineage>
</organism>
<protein>
    <recommendedName>
        <fullName evidence="3">Lipoprotein</fullName>
    </recommendedName>
</protein>
<dbReference type="PROSITE" id="PS51257">
    <property type="entry name" value="PROKAR_LIPOPROTEIN"/>
    <property type="match status" value="1"/>
</dbReference>
<name>A0A1I1L671_9CLOT</name>
<dbReference type="OrthoDB" id="1950593at2"/>
<proteinExistence type="predicted"/>
<accession>A0A1I1L671</accession>
<gene>
    <name evidence="1" type="ORF">SAMN05421842_10799</name>
</gene>
<dbReference type="AlphaFoldDB" id="A0A1I1L671"/>
<reference evidence="1 2" key="1">
    <citation type="submission" date="2016-10" db="EMBL/GenBank/DDBJ databases">
        <authorList>
            <person name="de Groot N.N."/>
        </authorList>
    </citation>
    <scope>NUCLEOTIDE SEQUENCE [LARGE SCALE GENOMIC DNA]</scope>
    <source>
        <strain evidence="1 2">DSM 12992</strain>
    </source>
</reference>
<keyword evidence="2" id="KW-1185">Reference proteome</keyword>
<evidence type="ECO:0008006" key="3">
    <source>
        <dbReference type="Google" id="ProtNLM"/>
    </source>
</evidence>
<dbReference type="Proteomes" id="UP000199263">
    <property type="component" value="Unassembled WGS sequence"/>
</dbReference>
<evidence type="ECO:0000313" key="2">
    <source>
        <dbReference type="Proteomes" id="UP000199263"/>
    </source>
</evidence>
<dbReference type="STRING" id="119641.SAMN05421842_10799"/>
<dbReference type="RefSeq" id="WP_090089964.1">
    <property type="nucleotide sequence ID" value="NZ_FOMG01000007.1"/>
</dbReference>
<dbReference type="EMBL" id="FOMG01000007">
    <property type="protein sequence ID" value="SFC68529.1"/>
    <property type="molecule type" value="Genomic_DNA"/>
</dbReference>